<reference evidence="4 5" key="1">
    <citation type="submission" date="2024-05" db="EMBL/GenBank/DDBJ databases">
        <title>Culex pipiens pipiens assembly and annotation.</title>
        <authorList>
            <person name="Alout H."/>
            <person name="Durand T."/>
        </authorList>
    </citation>
    <scope>NUCLEOTIDE SEQUENCE [LARGE SCALE GENOMIC DNA]</scope>
    <source>
        <strain evidence="4">HA-2024</strain>
        <tissue evidence="4">Whole body</tissue>
    </source>
</reference>
<feature type="region of interest" description="Disordered" evidence="2">
    <location>
        <begin position="1"/>
        <end position="47"/>
    </location>
</feature>
<comment type="caution">
    <text evidence="4">The sequence shown here is derived from an EMBL/GenBank/DDBJ whole genome shotgun (WGS) entry which is preliminary data.</text>
</comment>
<dbReference type="PROSITE" id="PS50158">
    <property type="entry name" value="ZF_CCHC"/>
    <property type="match status" value="1"/>
</dbReference>
<dbReference type="GO" id="GO:0008270">
    <property type="term" value="F:zinc ion binding"/>
    <property type="evidence" value="ECO:0007669"/>
    <property type="project" value="UniProtKB-KW"/>
</dbReference>
<keyword evidence="5" id="KW-1185">Reference proteome</keyword>
<evidence type="ECO:0000259" key="3">
    <source>
        <dbReference type="PROSITE" id="PS50158"/>
    </source>
</evidence>
<dbReference type="Proteomes" id="UP001562425">
    <property type="component" value="Unassembled WGS sequence"/>
</dbReference>
<keyword evidence="1" id="KW-0479">Metal-binding</keyword>
<protein>
    <recommendedName>
        <fullName evidence="3">CCHC-type domain-containing protein</fullName>
    </recommendedName>
</protein>
<evidence type="ECO:0000256" key="2">
    <source>
        <dbReference type="SAM" id="MobiDB-lite"/>
    </source>
</evidence>
<dbReference type="InterPro" id="IPR036875">
    <property type="entry name" value="Znf_CCHC_sf"/>
</dbReference>
<dbReference type="InterPro" id="IPR001878">
    <property type="entry name" value="Znf_CCHC"/>
</dbReference>
<dbReference type="AlphaFoldDB" id="A0ABD1E275"/>
<dbReference type="SMART" id="SM00343">
    <property type="entry name" value="ZnF_C2HC"/>
    <property type="match status" value="2"/>
</dbReference>
<keyword evidence="1" id="KW-0863">Zinc-finger</keyword>
<proteinExistence type="predicted"/>
<keyword evidence="1" id="KW-0862">Zinc</keyword>
<dbReference type="SUPFAM" id="SSF57756">
    <property type="entry name" value="Retrovirus zinc finger-like domains"/>
    <property type="match status" value="1"/>
</dbReference>
<feature type="compositionally biased region" description="Polar residues" evidence="2">
    <location>
        <begin position="33"/>
        <end position="47"/>
    </location>
</feature>
<accession>A0ABD1E275</accession>
<sequence length="119" mass="13788">MNLHRATPRRTEKLLEKKRSRVEPKQKGKPVQWRNSSNGKRPNGSTSKCFGCRREDHLYRDCPFKDYVCRKCKEKGHLQVACGLQKAHYVAESSGQQNDEGLEGEEPIVVQQHYINDAY</sequence>
<evidence type="ECO:0000313" key="4">
    <source>
        <dbReference type="EMBL" id="KAL1404534.1"/>
    </source>
</evidence>
<evidence type="ECO:0000256" key="1">
    <source>
        <dbReference type="PROSITE-ProRule" id="PRU00047"/>
    </source>
</evidence>
<gene>
    <name evidence="4" type="ORF">pipiens_018837</name>
</gene>
<dbReference type="EMBL" id="JBEHCU010000305">
    <property type="protein sequence ID" value="KAL1404534.1"/>
    <property type="molecule type" value="Genomic_DNA"/>
</dbReference>
<organism evidence="4 5">
    <name type="scientific">Culex pipiens pipiens</name>
    <name type="common">Northern house mosquito</name>
    <dbReference type="NCBI Taxonomy" id="38569"/>
    <lineage>
        <taxon>Eukaryota</taxon>
        <taxon>Metazoa</taxon>
        <taxon>Ecdysozoa</taxon>
        <taxon>Arthropoda</taxon>
        <taxon>Hexapoda</taxon>
        <taxon>Insecta</taxon>
        <taxon>Pterygota</taxon>
        <taxon>Neoptera</taxon>
        <taxon>Endopterygota</taxon>
        <taxon>Diptera</taxon>
        <taxon>Nematocera</taxon>
        <taxon>Culicoidea</taxon>
        <taxon>Culicidae</taxon>
        <taxon>Culicinae</taxon>
        <taxon>Culicini</taxon>
        <taxon>Culex</taxon>
        <taxon>Culex</taxon>
    </lineage>
</organism>
<feature type="compositionally biased region" description="Basic and acidic residues" evidence="2">
    <location>
        <begin position="9"/>
        <end position="26"/>
    </location>
</feature>
<evidence type="ECO:0000313" key="5">
    <source>
        <dbReference type="Proteomes" id="UP001562425"/>
    </source>
</evidence>
<feature type="domain" description="CCHC-type" evidence="3">
    <location>
        <begin position="48"/>
        <end position="63"/>
    </location>
</feature>
<name>A0ABD1E275_CULPP</name>
<dbReference type="Gene3D" id="4.10.60.10">
    <property type="entry name" value="Zinc finger, CCHC-type"/>
    <property type="match status" value="1"/>
</dbReference>